<dbReference type="InterPro" id="IPR007657">
    <property type="entry name" value="Glycosyltransferase_61"/>
</dbReference>
<dbReference type="RefSeq" id="WP_345121535.1">
    <property type="nucleotide sequence ID" value="NZ_BAABDI010000004.1"/>
</dbReference>
<evidence type="ECO:0000259" key="4">
    <source>
        <dbReference type="Pfam" id="PF04577"/>
    </source>
</evidence>
<keyword evidence="6" id="KW-1185">Reference proteome</keyword>
<protein>
    <submittedName>
        <fullName evidence="5">Glycosyltransferase family 61 protein</fullName>
    </submittedName>
</protein>
<name>A0ABP7PFS8_9BACT</name>
<organism evidence="5 6">
    <name type="scientific">Hymenobacter antarcticus</name>
    <dbReference type="NCBI Taxonomy" id="486270"/>
    <lineage>
        <taxon>Bacteria</taxon>
        <taxon>Pseudomonadati</taxon>
        <taxon>Bacteroidota</taxon>
        <taxon>Cytophagia</taxon>
        <taxon>Cytophagales</taxon>
        <taxon>Hymenobacteraceae</taxon>
        <taxon>Hymenobacter</taxon>
    </lineage>
</organism>
<keyword evidence="3" id="KW-0325">Glycoprotein</keyword>
<accession>A0ABP7PFS8</accession>
<dbReference type="Proteomes" id="UP001501556">
    <property type="component" value="Unassembled WGS sequence"/>
</dbReference>
<sequence length="403" mass="44838">MPDILNRVRQRAGRMLRELVPHHAHYRPLAVHPSSRGLAARPGSGATYTEVYPERVSYLGVTPDFCAHTSDYGGLHAKPNRVEQAPAAFVLALANGRLLADNSLSVAVMSADNRLVGDASFQYDPRRTDLARAEENNVFAQRWFEEPRRVRGTVASLLSGGGAAGGNYYHWLIDSLPRLHLLKQAGYWDAIDYFLVYDRHRRFVADSLRALGVRPEQVLDLSTHRHLVADRLLVTSAVRGRGTHTPQWACSFLRQELQVPPAPARPFSPFVYLSRRDAPARHVLNEPAVEALLRPYGFQTHVLSDYSFAQQQALFAGARAVVAPTGAGLANLVFSPAGTPVIELFPRHFTVVEYPELCYRLGLRHQFLVAEAANGPLHSRRAGWRENLTVDLAALTRCLHTVL</sequence>
<evidence type="ECO:0000256" key="3">
    <source>
        <dbReference type="ARBA" id="ARBA00023180"/>
    </source>
</evidence>
<evidence type="ECO:0000256" key="2">
    <source>
        <dbReference type="ARBA" id="ARBA00022679"/>
    </source>
</evidence>
<reference evidence="6" key="1">
    <citation type="journal article" date="2019" name="Int. J. Syst. Evol. Microbiol.">
        <title>The Global Catalogue of Microorganisms (GCM) 10K type strain sequencing project: providing services to taxonomists for standard genome sequencing and annotation.</title>
        <authorList>
            <consortium name="The Broad Institute Genomics Platform"/>
            <consortium name="The Broad Institute Genome Sequencing Center for Infectious Disease"/>
            <person name="Wu L."/>
            <person name="Ma J."/>
        </authorList>
    </citation>
    <scope>NUCLEOTIDE SEQUENCE [LARGE SCALE GENOMIC DNA]</scope>
    <source>
        <strain evidence="6">JCM 17217</strain>
    </source>
</reference>
<dbReference type="PANTHER" id="PTHR20961:SF150">
    <property type="entry name" value="GLYCOSYLTRANSFERASE FAMILY 61 PROTEIN"/>
    <property type="match status" value="1"/>
</dbReference>
<evidence type="ECO:0000313" key="6">
    <source>
        <dbReference type="Proteomes" id="UP001501556"/>
    </source>
</evidence>
<evidence type="ECO:0000256" key="1">
    <source>
        <dbReference type="ARBA" id="ARBA00022676"/>
    </source>
</evidence>
<evidence type="ECO:0000313" key="5">
    <source>
        <dbReference type="EMBL" id="GAA3964967.1"/>
    </source>
</evidence>
<keyword evidence="1" id="KW-0328">Glycosyltransferase</keyword>
<feature type="domain" description="Glycosyltransferase 61 catalytic" evidence="4">
    <location>
        <begin position="168"/>
        <end position="342"/>
    </location>
</feature>
<dbReference type="EMBL" id="BAABDI010000004">
    <property type="protein sequence ID" value="GAA3964967.1"/>
    <property type="molecule type" value="Genomic_DNA"/>
</dbReference>
<comment type="caution">
    <text evidence="5">The sequence shown here is derived from an EMBL/GenBank/DDBJ whole genome shotgun (WGS) entry which is preliminary data.</text>
</comment>
<dbReference type="InterPro" id="IPR049625">
    <property type="entry name" value="Glyco_transf_61_cat"/>
</dbReference>
<dbReference type="Pfam" id="PF04577">
    <property type="entry name" value="Glyco_transf_61"/>
    <property type="match status" value="1"/>
</dbReference>
<keyword evidence="2" id="KW-0808">Transferase</keyword>
<proteinExistence type="predicted"/>
<gene>
    <name evidence="5" type="ORF">GCM10022407_09370</name>
</gene>
<dbReference type="PANTHER" id="PTHR20961">
    <property type="entry name" value="GLYCOSYLTRANSFERASE"/>
    <property type="match status" value="1"/>
</dbReference>